<evidence type="ECO:0000313" key="5">
    <source>
        <dbReference type="EMBL" id="WEX81597.1"/>
    </source>
</evidence>
<dbReference type="InterPro" id="IPR001296">
    <property type="entry name" value="Glyco_trans_1"/>
</dbReference>
<dbReference type="InterPro" id="IPR028098">
    <property type="entry name" value="Glyco_trans_4-like_N"/>
</dbReference>
<dbReference type="RefSeq" id="WP_280732352.1">
    <property type="nucleotide sequence ID" value="NZ_CP120367.1"/>
</dbReference>
<feature type="domain" description="Glycosyl transferase family 1" evidence="3">
    <location>
        <begin position="195"/>
        <end position="353"/>
    </location>
</feature>
<gene>
    <name evidence="5" type="ORF">PYH38_001034</name>
</gene>
<dbReference type="Proteomes" id="UP001235547">
    <property type="component" value="Chromosome 2"/>
</dbReference>
<evidence type="ECO:0000313" key="6">
    <source>
        <dbReference type="Proteomes" id="UP001235547"/>
    </source>
</evidence>
<dbReference type="Gene3D" id="3.40.50.2000">
    <property type="entry name" value="Glycogen Phosphorylase B"/>
    <property type="match status" value="2"/>
</dbReference>
<protein>
    <submittedName>
        <fullName evidence="5">Glycosyltransferase family 4 protein</fullName>
    </submittedName>
</protein>
<proteinExistence type="predicted"/>
<keyword evidence="2" id="KW-0808">Transferase</keyword>
<sequence>MSESVSTRKFGATSITGARIAIVVPALGAGGTEHVVNLIANHWARAGHKVTLITLEPPNVTPYYEFDPAIAITGLGVPPQRSSKLQSGLLVLRRIQRLRSAIRRAKPHLVLSFLTRMNVLTLLAATGLTVPVIVSERNNPALQPFGPLWKWLQNRLYPRAFGLVTMTQGALDHFPAKMRRRAWVIANAVDLPAGWQKKRGKNILAAVGRLTHQKGFDLLLEAFSKIAETYPEWKLVIWGEGDERPRLEAQRDALGLKARVEMPGVTPRPGLWVETADVFVLSSRYEGWGIVLLEAMAAGLPVVSFECEWGPGDMIKHSSDGILVPRGDVEALARALGEVLGDGALRERLAVTAEASARRYAPERILSEWDALASCALKHAAATRWLQDA</sequence>
<evidence type="ECO:0000259" key="3">
    <source>
        <dbReference type="Pfam" id="PF00534"/>
    </source>
</evidence>
<keyword evidence="1" id="KW-0328">Glycosyltransferase</keyword>
<dbReference type="Pfam" id="PF13579">
    <property type="entry name" value="Glyco_trans_4_4"/>
    <property type="match status" value="1"/>
</dbReference>
<evidence type="ECO:0000256" key="2">
    <source>
        <dbReference type="ARBA" id="ARBA00022679"/>
    </source>
</evidence>
<dbReference type="EMBL" id="CP120370">
    <property type="protein sequence ID" value="WEX81597.1"/>
    <property type="molecule type" value="Genomic_DNA"/>
</dbReference>
<dbReference type="PANTHER" id="PTHR12526">
    <property type="entry name" value="GLYCOSYLTRANSFERASE"/>
    <property type="match status" value="1"/>
</dbReference>
<dbReference type="Pfam" id="PF00534">
    <property type="entry name" value="Glycos_transf_1"/>
    <property type="match status" value="1"/>
</dbReference>
<dbReference type="SUPFAM" id="SSF53756">
    <property type="entry name" value="UDP-Glycosyltransferase/glycogen phosphorylase"/>
    <property type="match status" value="1"/>
</dbReference>
<evidence type="ECO:0000256" key="1">
    <source>
        <dbReference type="ARBA" id="ARBA00022676"/>
    </source>
</evidence>
<accession>A0ABY8CUL5</accession>
<evidence type="ECO:0000259" key="4">
    <source>
        <dbReference type="Pfam" id="PF13579"/>
    </source>
</evidence>
<keyword evidence="6" id="KW-1185">Reference proteome</keyword>
<reference evidence="5 6" key="1">
    <citation type="submission" date="2023-03" db="EMBL/GenBank/DDBJ databases">
        <authorList>
            <person name="Kaur S."/>
            <person name="Espinosa-Saiz D."/>
            <person name="Velazquez E."/>
            <person name="Menendez E."/>
            <person name="diCenzo G.C."/>
        </authorList>
    </citation>
    <scope>NUCLEOTIDE SEQUENCE [LARGE SCALE GENOMIC DNA]</scope>
    <source>
        <strain evidence="5 6">LMG 27395</strain>
    </source>
</reference>
<feature type="domain" description="Glycosyltransferase subfamily 4-like N-terminal" evidence="4">
    <location>
        <begin position="30"/>
        <end position="180"/>
    </location>
</feature>
<organism evidence="5 6">
    <name type="scientific">Sinorhizobium numidicum</name>
    <dbReference type="NCBI Taxonomy" id="680248"/>
    <lineage>
        <taxon>Bacteria</taxon>
        <taxon>Pseudomonadati</taxon>
        <taxon>Pseudomonadota</taxon>
        <taxon>Alphaproteobacteria</taxon>
        <taxon>Hyphomicrobiales</taxon>
        <taxon>Rhizobiaceae</taxon>
        <taxon>Sinorhizobium/Ensifer group</taxon>
        <taxon>Sinorhizobium</taxon>
    </lineage>
</organism>
<dbReference type="CDD" id="cd03820">
    <property type="entry name" value="GT4_AmsD-like"/>
    <property type="match status" value="1"/>
</dbReference>
<name>A0ABY8CUL5_9HYPH</name>
<dbReference type="PANTHER" id="PTHR12526:SF510">
    <property type="entry name" value="D-INOSITOL 3-PHOSPHATE GLYCOSYLTRANSFERASE"/>
    <property type="match status" value="1"/>
</dbReference>